<evidence type="ECO:0000313" key="3">
    <source>
        <dbReference type="Proteomes" id="UP000509579"/>
    </source>
</evidence>
<proteinExistence type="predicted"/>
<dbReference type="InterPro" id="IPR024572">
    <property type="entry name" value="RcnB"/>
</dbReference>
<keyword evidence="3" id="KW-1185">Reference proteome</keyword>
<feature type="region of interest" description="Disordered" evidence="1">
    <location>
        <begin position="1"/>
        <end position="77"/>
    </location>
</feature>
<dbReference type="KEGG" id="aant:HUK68_02350"/>
<gene>
    <name evidence="2" type="ORF">HUK68_02350</name>
</gene>
<accession>A0A6N1WXA6</accession>
<dbReference type="Pfam" id="PF11776">
    <property type="entry name" value="RcnB"/>
    <property type="match status" value="1"/>
</dbReference>
<sequence length="126" mass="13450">MALTAFAPLASAQPRPADSYRDGPGAHQPAPPPPHQPAARPGKGPQHPPGPPAHAQGHGPRGAGPDHNLYRGGKLPPHYRTKHYVVDDWRGHHLQRPGRGQQWVQVGSDYLLVAVATGLIAQVITH</sequence>
<reference evidence="2 3" key="1">
    <citation type="submission" date="2020-06" db="EMBL/GenBank/DDBJ databases">
        <title>Acidovorax antarctica sp. nov., isolated from Corinth ice sheet soil, Antarctic Fields Peninsula.</title>
        <authorList>
            <person name="Xu Q."/>
            <person name="Peng F."/>
        </authorList>
    </citation>
    <scope>NUCLEOTIDE SEQUENCE [LARGE SCALE GENOMIC DNA]</scope>
    <source>
        <strain evidence="2 3">16-35-5</strain>
    </source>
</reference>
<dbReference type="EMBL" id="CP054840">
    <property type="protein sequence ID" value="QKV51834.1"/>
    <property type="molecule type" value="Genomic_DNA"/>
</dbReference>
<name>A0A6N1WXA6_9BURK</name>
<organism evidence="2 3">
    <name type="scientific">Comamonas antarctica</name>
    <dbReference type="NCBI Taxonomy" id="2743470"/>
    <lineage>
        <taxon>Bacteria</taxon>
        <taxon>Pseudomonadati</taxon>
        <taxon>Pseudomonadota</taxon>
        <taxon>Betaproteobacteria</taxon>
        <taxon>Burkholderiales</taxon>
        <taxon>Comamonadaceae</taxon>
        <taxon>Comamonas</taxon>
    </lineage>
</organism>
<evidence type="ECO:0000313" key="2">
    <source>
        <dbReference type="EMBL" id="QKV51834.1"/>
    </source>
</evidence>
<dbReference type="Gene3D" id="3.10.450.160">
    <property type="entry name" value="inner membrane protein cigr"/>
    <property type="match status" value="1"/>
</dbReference>
<dbReference type="RefSeq" id="WP_175502764.1">
    <property type="nucleotide sequence ID" value="NZ_CAURQT010000002.1"/>
</dbReference>
<evidence type="ECO:0000256" key="1">
    <source>
        <dbReference type="SAM" id="MobiDB-lite"/>
    </source>
</evidence>
<protein>
    <submittedName>
        <fullName evidence="2">RcnB family protein</fullName>
    </submittedName>
</protein>
<dbReference type="AlphaFoldDB" id="A0A6N1WXA6"/>
<dbReference type="Proteomes" id="UP000509579">
    <property type="component" value="Chromosome"/>
</dbReference>